<evidence type="ECO:0000313" key="2">
    <source>
        <dbReference type="Proteomes" id="UP000641646"/>
    </source>
</evidence>
<dbReference type="RefSeq" id="WP_190461613.1">
    <property type="nucleotide sequence ID" value="NZ_JACJPW010000003.1"/>
</dbReference>
<evidence type="ECO:0000313" key="1">
    <source>
        <dbReference type="EMBL" id="MBD2179931.1"/>
    </source>
</evidence>
<protein>
    <submittedName>
        <fullName evidence="1">Uncharacterized protein</fullName>
    </submittedName>
</protein>
<reference evidence="1" key="2">
    <citation type="submission" date="2020-08" db="EMBL/GenBank/DDBJ databases">
        <authorList>
            <person name="Chen M."/>
            <person name="Teng W."/>
            <person name="Zhao L."/>
            <person name="Hu C."/>
            <person name="Zhou Y."/>
            <person name="Han B."/>
            <person name="Song L."/>
            <person name="Shu W."/>
        </authorList>
    </citation>
    <scope>NUCLEOTIDE SEQUENCE</scope>
    <source>
        <strain evidence="1">FACHB-1375</strain>
    </source>
</reference>
<gene>
    <name evidence="1" type="ORF">H6G03_02185</name>
</gene>
<accession>A0A926ZGL5</accession>
<reference evidence="1" key="1">
    <citation type="journal article" date="2015" name="ISME J.">
        <title>Draft Genome Sequence of Streptomyces incarnatus NRRL8089, which Produces the Nucleoside Antibiotic Sinefungin.</title>
        <authorList>
            <person name="Oshima K."/>
            <person name="Hattori M."/>
            <person name="Shimizu H."/>
            <person name="Fukuda K."/>
            <person name="Nemoto M."/>
            <person name="Inagaki K."/>
            <person name="Tamura T."/>
        </authorList>
    </citation>
    <scope>NUCLEOTIDE SEQUENCE</scope>
    <source>
        <strain evidence="1">FACHB-1375</strain>
    </source>
</reference>
<organism evidence="1 2">
    <name type="scientific">Aerosakkonema funiforme FACHB-1375</name>
    <dbReference type="NCBI Taxonomy" id="2949571"/>
    <lineage>
        <taxon>Bacteria</taxon>
        <taxon>Bacillati</taxon>
        <taxon>Cyanobacteriota</taxon>
        <taxon>Cyanophyceae</taxon>
        <taxon>Oscillatoriophycideae</taxon>
        <taxon>Aerosakkonematales</taxon>
        <taxon>Aerosakkonemataceae</taxon>
        <taxon>Aerosakkonema</taxon>
    </lineage>
</organism>
<dbReference type="EMBL" id="JACJPW010000003">
    <property type="protein sequence ID" value="MBD2179931.1"/>
    <property type="molecule type" value="Genomic_DNA"/>
</dbReference>
<name>A0A926ZGL5_9CYAN</name>
<comment type="caution">
    <text evidence="1">The sequence shown here is derived from an EMBL/GenBank/DDBJ whole genome shotgun (WGS) entry which is preliminary data.</text>
</comment>
<dbReference type="Proteomes" id="UP000641646">
    <property type="component" value="Unassembled WGS sequence"/>
</dbReference>
<proteinExistence type="predicted"/>
<keyword evidence="2" id="KW-1185">Reference proteome</keyword>
<sequence length="90" mass="10737">MMKIKGIKRGRTIELSEDVNIPDAQEVDVEIEMIQQMSNEEKSKKMKDFLEKLTDEDREKWAKIGEVLEKERQMDRQLQQQKINELQVCN</sequence>
<dbReference type="AlphaFoldDB" id="A0A926ZGL5"/>